<evidence type="ECO:0000313" key="3">
    <source>
        <dbReference type="Proteomes" id="UP000031623"/>
    </source>
</evidence>
<dbReference type="KEGG" id="tig:THII_3267"/>
<proteinExistence type="predicted"/>
<dbReference type="InterPro" id="IPR012902">
    <property type="entry name" value="N_methyl_site"/>
</dbReference>
<sequence length="172" mass="19421">MTNQTKKLSSGFTLLEILIALLIISIGLLGVASLQIRGQQFNQVSYFRTQATLLAYDLMDRIRTNYYLMGKTRVNLAYQVPTPVNVGPSGVIEQPVSTCDNQPCSPQTLMNYDLDNWFYSLRDTLPEGQAQIVPDPLTSDGISNHYRIIISWKDIVDDNKDDPESYTLELQL</sequence>
<accession>A0A090AJE1</accession>
<keyword evidence="1" id="KW-1133">Transmembrane helix</keyword>
<dbReference type="EMBL" id="AP014633">
    <property type="protein sequence ID" value="BAP57564.1"/>
    <property type="molecule type" value="Genomic_DNA"/>
</dbReference>
<dbReference type="NCBIfam" id="TIGR02532">
    <property type="entry name" value="IV_pilin_GFxxxE"/>
    <property type="match status" value="1"/>
</dbReference>
<dbReference type="OrthoDB" id="8547299at2"/>
<evidence type="ECO:0000256" key="1">
    <source>
        <dbReference type="SAM" id="Phobius"/>
    </source>
</evidence>
<dbReference type="SUPFAM" id="SSF54523">
    <property type="entry name" value="Pili subunits"/>
    <property type="match status" value="1"/>
</dbReference>
<keyword evidence="1" id="KW-0472">Membrane</keyword>
<reference evidence="2 3" key="1">
    <citation type="journal article" date="2014" name="ISME J.">
        <title>Ecophysiology of Thioploca ingrica as revealed by the complete genome sequence supplemented with proteomic evidence.</title>
        <authorList>
            <person name="Kojima H."/>
            <person name="Ogura Y."/>
            <person name="Yamamoto N."/>
            <person name="Togashi T."/>
            <person name="Mori H."/>
            <person name="Watanabe T."/>
            <person name="Nemoto F."/>
            <person name="Kurokawa K."/>
            <person name="Hayashi T."/>
            <person name="Fukui M."/>
        </authorList>
    </citation>
    <scope>NUCLEOTIDE SEQUENCE [LARGE SCALE GENOMIC DNA]</scope>
</reference>
<name>A0A090AJE1_9GAMM</name>
<dbReference type="Pfam" id="PF07963">
    <property type="entry name" value="N_methyl"/>
    <property type="match status" value="1"/>
</dbReference>
<dbReference type="HOGENOM" id="CLU_103234_3_0_6"/>
<dbReference type="NCBIfam" id="TIGR02523">
    <property type="entry name" value="type_IV_pilV"/>
    <property type="match status" value="1"/>
</dbReference>
<dbReference type="STRING" id="40754.THII_3267"/>
<gene>
    <name evidence="2" type="ORF">THII_3267</name>
</gene>
<organism evidence="2 3">
    <name type="scientific">Thioploca ingrica</name>
    <dbReference type="NCBI Taxonomy" id="40754"/>
    <lineage>
        <taxon>Bacteria</taxon>
        <taxon>Pseudomonadati</taxon>
        <taxon>Pseudomonadota</taxon>
        <taxon>Gammaproteobacteria</taxon>
        <taxon>Thiotrichales</taxon>
        <taxon>Thiotrichaceae</taxon>
        <taxon>Thioploca</taxon>
    </lineage>
</organism>
<keyword evidence="3" id="KW-1185">Reference proteome</keyword>
<dbReference type="InterPro" id="IPR045584">
    <property type="entry name" value="Pilin-like"/>
</dbReference>
<dbReference type="InterPro" id="IPR013362">
    <property type="entry name" value="Pilus_4_PilV"/>
</dbReference>
<dbReference type="Proteomes" id="UP000031623">
    <property type="component" value="Chromosome"/>
</dbReference>
<dbReference type="PROSITE" id="PS00409">
    <property type="entry name" value="PROKAR_NTER_METHYL"/>
    <property type="match status" value="1"/>
</dbReference>
<protein>
    <submittedName>
        <fullName evidence="2">Type IV pilus modification protein PilV</fullName>
    </submittedName>
</protein>
<evidence type="ECO:0000313" key="2">
    <source>
        <dbReference type="EMBL" id="BAP57564.1"/>
    </source>
</evidence>
<keyword evidence="1" id="KW-0812">Transmembrane</keyword>
<dbReference type="AlphaFoldDB" id="A0A090AJE1"/>
<feature type="transmembrane region" description="Helical" evidence="1">
    <location>
        <begin position="12"/>
        <end position="34"/>
    </location>
</feature>